<dbReference type="Proteomes" id="UP000489961">
    <property type="component" value="Unassembled WGS sequence"/>
</dbReference>
<evidence type="ECO:0000313" key="1">
    <source>
        <dbReference type="EMBL" id="CAB1210325.1"/>
    </source>
</evidence>
<accession>A0A811G978</accession>
<proteinExistence type="predicted"/>
<evidence type="ECO:0000313" key="2">
    <source>
        <dbReference type="Proteomes" id="UP000489961"/>
    </source>
</evidence>
<name>A0A811G978_9GAMM</name>
<sequence>MVQEIMNYQGKFLRLKNAFSHCKNEEKFISELEISYPEHKYKLDRTYCYGRGLSEELAFEIGNINNKELHPTLKAMIENISRELISREKWKTIADEVRQYYELHNINIWSLDYMDSRYREIF</sequence>
<reference evidence="1 2" key="1">
    <citation type="submission" date="2020-02" db="EMBL/GenBank/DDBJ databases">
        <authorList>
            <person name="Chaudhuri R."/>
        </authorList>
    </citation>
    <scope>NUCLEOTIDE SEQUENCE [LARGE SCALE GENOMIC DNA]</scope>
    <source>
        <strain evidence="1">SFB21</strain>
    </source>
</reference>
<comment type="caution">
    <text evidence="1">The sequence shown here is derived from an EMBL/GenBank/DDBJ whole genome shotgun (WGS) entry which is preliminary data.</text>
</comment>
<organism evidence="1 2">
    <name type="scientific">Acinetobacter bouvetii</name>
    <dbReference type="NCBI Taxonomy" id="202951"/>
    <lineage>
        <taxon>Bacteria</taxon>
        <taxon>Pseudomonadati</taxon>
        <taxon>Pseudomonadota</taxon>
        <taxon>Gammaproteobacteria</taxon>
        <taxon>Moraxellales</taxon>
        <taxon>Moraxellaceae</taxon>
        <taxon>Acinetobacter</taxon>
    </lineage>
</organism>
<gene>
    <name evidence="1" type="ORF">SFB21_0754</name>
</gene>
<dbReference type="EMBL" id="CADDTS010000014">
    <property type="protein sequence ID" value="CAB1210325.1"/>
    <property type="molecule type" value="Genomic_DNA"/>
</dbReference>
<dbReference type="AlphaFoldDB" id="A0A811G978"/>
<protein>
    <submittedName>
        <fullName evidence="1">Uncharacterized protein</fullName>
    </submittedName>
</protein>